<keyword evidence="2" id="KW-0812">Transmembrane</keyword>
<evidence type="ECO:0000313" key="4">
    <source>
        <dbReference type="Proteomes" id="UP000029108"/>
    </source>
</evidence>
<proteinExistence type="predicted"/>
<organism evidence="3 4">
    <name type="scientific">Bifidobacterium biavatii DSM 23969</name>
    <dbReference type="NCBI Taxonomy" id="1437608"/>
    <lineage>
        <taxon>Bacteria</taxon>
        <taxon>Bacillati</taxon>
        <taxon>Actinomycetota</taxon>
        <taxon>Actinomycetes</taxon>
        <taxon>Bifidobacteriales</taxon>
        <taxon>Bifidobacteriaceae</taxon>
        <taxon>Bifidobacterium</taxon>
    </lineage>
</organism>
<feature type="region of interest" description="Disordered" evidence="1">
    <location>
        <begin position="168"/>
        <end position="191"/>
    </location>
</feature>
<sequence length="501" mass="56283">MRVDSMTTLSPIRPYGVAMIALDLIVCLLITAGFAVYRRFGRSDYERVLRYTEHRLKNDGDADDTSPIAQWHDLAANAHNALVDLTIAIERTIILSGMIAFLAAIIATCDLTGGVIAWLATIILLLLGTIAWQLAKYVPLFTEAKAMLAEFAVPTALLEDFTRWDHTHDSNRRRRRNASEPTLHADAGNRDYAAGQEPFDGNDAMSSPFAADVGSDTEDAGNDGDNGDANDFIDVSSKPLSRRRLAARRTLTHSRLRWRDRPVATRATAVFWMLACVFLTGLCALCLAAGFMFGVDHGWQELRPVERGWQMMTLGVGFGFTAWLVWWRIGALLSDMPRLRLRWQTDWRFDGLRLGVVSRRLAYVPSPLDRTLHLSPDDANRLALDDPLRGLTFGVSPLGLLSQVNGDPVLLNTRVHVAEEHWMQSSRMMFAAVTDSFMLMWEPFALTVSEPGLEPRVTLRPDRCWVIPHGIMRRENGDAFVIEGAQSHRPFRIRMRIEPEE</sequence>
<feature type="transmembrane region" description="Helical" evidence="2">
    <location>
        <begin position="313"/>
        <end position="333"/>
    </location>
</feature>
<evidence type="ECO:0000313" key="3">
    <source>
        <dbReference type="EMBL" id="KFI51604.1"/>
    </source>
</evidence>
<evidence type="ECO:0000256" key="1">
    <source>
        <dbReference type="SAM" id="MobiDB-lite"/>
    </source>
</evidence>
<gene>
    <name evidence="3" type="ORF">BBIA_1630</name>
</gene>
<keyword evidence="2" id="KW-1133">Transmembrane helix</keyword>
<dbReference type="Proteomes" id="UP000029108">
    <property type="component" value="Unassembled WGS sequence"/>
</dbReference>
<protein>
    <submittedName>
        <fullName evidence="3">Uncharacterized protein</fullName>
    </submittedName>
</protein>
<dbReference type="STRING" id="1437608.GCA_000771645_02409"/>
<comment type="caution">
    <text evidence="3">The sequence shown here is derived from an EMBL/GenBank/DDBJ whole genome shotgun (WGS) entry which is preliminary data.</text>
</comment>
<accession>A0A086ZYK4</accession>
<keyword evidence="4" id="KW-1185">Reference proteome</keyword>
<evidence type="ECO:0000256" key="2">
    <source>
        <dbReference type="SAM" id="Phobius"/>
    </source>
</evidence>
<feature type="transmembrane region" description="Helical" evidence="2">
    <location>
        <begin position="92"/>
        <end position="109"/>
    </location>
</feature>
<feature type="region of interest" description="Disordered" evidence="1">
    <location>
        <begin position="210"/>
        <end position="234"/>
    </location>
</feature>
<feature type="compositionally biased region" description="Acidic residues" evidence="1">
    <location>
        <begin position="215"/>
        <end position="228"/>
    </location>
</feature>
<feature type="transmembrane region" description="Helical" evidence="2">
    <location>
        <begin position="15"/>
        <end position="37"/>
    </location>
</feature>
<feature type="transmembrane region" description="Helical" evidence="2">
    <location>
        <begin position="269"/>
        <end position="293"/>
    </location>
</feature>
<dbReference type="EMBL" id="JGYN01000009">
    <property type="protein sequence ID" value="KFI51604.1"/>
    <property type="molecule type" value="Genomic_DNA"/>
</dbReference>
<feature type="transmembrane region" description="Helical" evidence="2">
    <location>
        <begin position="115"/>
        <end position="135"/>
    </location>
</feature>
<reference evidence="3 4" key="1">
    <citation type="submission" date="2014-03" db="EMBL/GenBank/DDBJ databases">
        <title>Genomics of Bifidobacteria.</title>
        <authorList>
            <person name="Ventura M."/>
            <person name="Milani C."/>
            <person name="Lugli G.A."/>
        </authorList>
    </citation>
    <scope>NUCLEOTIDE SEQUENCE [LARGE SCALE GENOMIC DNA]</scope>
    <source>
        <strain evidence="3 4">DSM 23969</strain>
    </source>
</reference>
<dbReference type="AlphaFoldDB" id="A0A086ZYK4"/>
<keyword evidence="2" id="KW-0472">Membrane</keyword>
<name>A0A086ZYK4_9BIFI</name>